<comment type="caution">
    <text evidence="3">The sequence shown here is derived from an EMBL/GenBank/DDBJ whole genome shotgun (WGS) entry which is preliminary data.</text>
</comment>
<dbReference type="AlphaFoldDB" id="A0A433JM82"/>
<organism evidence="3 4">
    <name type="scientific">Legionella septentrionalis</name>
    <dbReference type="NCBI Taxonomy" id="2498109"/>
    <lineage>
        <taxon>Bacteria</taxon>
        <taxon>Pseudomonadati</taxon>
        <taxon>Pseudomonadota</taxon>
        <taxon>Gammaproteobacteria</taxon>
        <taxon>Legionellales</taxon>
        <taxon>Legionellaceae</taxon>
        <taxon>Legionella</taxon>
    </lineage>
</organism>
<reference evidence="3 4" key="1">
    <citation type="submission" date="2018-12" db="EMBL/GenBank/DDBJ databases">
        <title>Legionella sp,whole genome shotgun sequence.</title>
        <authorList>
            <person name="Wu H."/>
        </authorList>
    </citation>
    <scope>NUCLEOTIDE SEQUENCE [LARGE SCALE GENOMIC DNA]</scope>
    <source>
        <strain evidence="4">km714</strain>
    </source>
</reference>
<keyword evidence="3" id="KW-0378">Hydrolase</keyword>
<evidence type="ECO:0000313" key="4">
    <source>
        <dbReference type="Proteomes" id="UP000288012"/>
    </source>
</evidence>
<evidence type="ECO:0000313" key="3">
    <source>
        <dbReference type="EMBL" id="RUQ91132.1"/>
    </source>
</evidence>
<feature type="transmembrane region" description="Helical" evidence="1">
    <location>
        <begin position="6"/>
        <end position="28"/>
    </location>
</feature>
<dbReference type="Pfam" id="PF12146">
    <property type="entry name" value="Hydrolase_4"/>
    <property type="match status" value="1"/>
</dbReference>
<sequence>MHILLVIKQVIITSCMILGLSLLFLYLWQRHLIYLPARTKPHPQDFRAQDMHVVTLKTEDGLFLQSWYKPAPRNNPTILYFHGNAGHIGYRMPLVRQFISAGFGVLLLEYRGYGGNAGTLSENNLYKDGRAGVKFLLQEKIPLSRIVFYGESLGSGVAVQMAVEYHVCALLLQSPFTSLSDVARHHYPWFPIKLWDRFESLQKIKNLHMPLLILHGKQDQIVPFMQAKSLFKAANQPKHLAAFMHRGHNDLWGANTFAATIIDFIRTHCC</sequence>
<keyword evidence="4" id="KW-1185">Reference proteome</keyword>
<keyword evidence="1" id="KW-0472">Membrane</keyword>
<accession>A0A433JM82</accession>
<proteinExistence type="predicted"/>
<keyword evidence="1" id="KW-0812">Transmembrane</keyword>
<name>A0A433JM82_9GAMM</name>
<evidence type="ECO:0000259" key="2">
    <source>
        <dbReference type="Pfam" id="PF12146"/>
    </source>
</evidence>
<dbReference type="Gene3D" id="3.40.50.1820">
    <property type="entry name" value="alpha/beta hydrolase"/>
    <property type="match status" value="1"/>
</dbReference>
<keyword evidence="1" id="KW-1133">Transmembrane helix</keyword>
<gene>
    <name evidence="3" type="ORF">EKM59_01055</name>
</gene>
<dbReference type="PANTHER" id="PTHR12277:SF81">
    <property type="entry name" value="PROTEIN ABHD13"/>
    <property type="match status" value="1"/>
</dbReference>
<dbReference type="InterPro" id="IPR022742">
    <property type="entry name" value="Hydrolase_4"/>
</dbReference>
<feature type="domain" description="Serine aminopeptidase S33" evidence="2">
    <location>
        <begin position="76"/>
        <end position="181"/>
    </location>
</feature>
<dbReference type="OrthoDB" id="9798884at2"/>
<dbReference type="Proteomes" id="UP000288012">
    <property type="component" value="Unassembled WGS sequence"/>
</dbReference>
<dbReference type="GO" id="GO:0016787">
    <property type="term" value="F:hydrolase activity"/>
    <property type="evidence" value="ECO:0007669"/>
    <property type="project" value="UniProtKB-KW"/>
</dbReference>
<protein>
    <submittedName>
        <fullName evidence="3">Alpha/beta hydrolase</fullName>
    </submittedName>
</protein>
<evidence type="ECO:0000256" key="1">
    <source>
        <dbReference type="SAM" id="Phobius"/>
    </source>
</evidence>
<dbReference type="SUPFAM" id="SSF53474">
    <property type="entry name" value="alpha/beta-Hydrolases"/>
    <property type="match status" value="1"/>
</dbReference>
<dbReference type="EMBL" id="RZGR01000002">
    <property type="protein sequence ID" value="RUQ91132.1"/>
    <property type="molecule type" value="Genomic_DNA"/>
</dbReference>
<dbReference type="InterPro" id="IPR029058">
    <property type="entry name" value="AB_hydrolase_fold"/>
</dbReference>
<dbReference type="PANTHER" id="PTHR12277">
    <property type="entry name" value="ALPHA/BETA HYDROLASE DOMAIN-CONTAINING PROTEIN"/>
    <property type="match status" value="1"/>
</dbReference>